<comment type="caution">
    <text evidence="4">The sequence shown here is derived from an EMBL/GenBank/DDBJ whole genome shotgun (WGS) entry which is preliminary data.</text>
</comment>
<evidence type="ECO:0000313" key="5">
    <source>
        <dbReference type="Proteomes" id="UP000298264"/>
    </source>
</evidence>
<dbReference type="AlphaFoldDB" id="A0A4R9LMV4"/>
<dbReference type="GO" id="GO:0003677">
    <property type="term" value="F:DNA binding"/>
    <property type="evidence" value="ECO:0007669"/>
    <property type="project" value="UniProtKB-UniRule"/>
</dbReference>
<dbReference type="PROSITE" id="PS01081">
    <property type="entry name" value="HTH_TETR_1"/>
    <property type="match status" value="1"/>
</dbReference>
<evidence type="ECO:0000256" key="2">
    <source>
        <dbReference type="PROSITE-ProRule" id="PRU00335"/>
    </source>
</evidence>
<dbReference type="RefSeq" id="WP_135764407.1">
    <property type="nucleotide sequence ID" value="NZ_RQHV01000049.1"/>
</dbReference>
<evidence type="ECO:0000256" key="1">
    <source>
        <dbReference type="ARBA" id="ARBA00023125"/>
    </source>
</evidence>
<feature type="domain" description="HTH tetR-type" evidence="3">
    <location>
        <begin position="12"/>
        <end position="72"/>
    </location>
</feature>
<name>A0A4R9LMV4_9LEPT</name>
<dbReference type="Gene3D" id="1.10.357.10">
    <property type="entry name" value="Tetracycline Repressor, domain 2"/>
    <property type="match status" value="1"/>
</dbReference>
<feature type="DNA-binding region" description="H-T-H motif" evidence="2">
    <location>
        <begin position="35"/>
        <end position="54"/>
    </location>
</feature>
<dbReference type="Proteomes" id="UP000298264">
    <property type="component" value="Unassembled WGS sequence"/>
</dbReference>
<evidence type="ECO:0000313" key="4">
    <source>
        <dbReference type="EMBL" id="TGN10028.1"/>
    </source>
</evidence>
<dbReference type="PANTHER" id="PTHR43479:SF11">
    <property type="entry name" value="ACREF_ENVCD OPERON REPRESSOR-RELATED"/>
    <property type="match status" value="1"/>
</dbReference>
<dbReference type="InterPro" id="IPR009057">
    <property type="entry name" value="Homeodomain-like_sf"/>
</dbReference>
<dbReference type="SUPFAM" id="SSF46689">
    <property type="entry name" value="Homeodomain-like"/>
    <property type="match status" value="1"/>
</dbReference>
<dbReference type="InterPro" id="IPR001647">
    <property type="entry name" value="HTH_TetR"/>
</dbReference>
<sequence>MMQTKPNSHLYEERRAAILEAAIEVFAKLGYHKVTTADISAKAGISQPYVYRFFESKEALFLEVVELIYDRIAVEFSKAEYKNDTLLTDLITSYEELMRRYPNEILLQIQTWGIAEENVQQLVKKSLENLKELVQQKFDAAGLGDTENLAKDFLARGILCNLAFALGSSELSLSNGGRV</sequence>
<dbReference type="InterPro" id="IPR023772">
    <property type="entry name" value="DNA-bd_HTH_TetR-type_CS"/>
</dbReference>
<keyword evidence="5" id="KW-1185">Reference proteome</keyword>
<dbReference type="PRINTS" id="PR00455">
    <property type="entry name" value="HTHTETR"/>
</dbReference>
<dbReference type="PANTHER" id="PTHR43479">
    <property type="entry name" value="ACREF/ENVCD OPERON REPRESSOR-RELATED"/>
    <property type="match status" value="1"/>
</dbReference>
<dbReference type="Pfam" id="PF00440">
    <property type="entry name" value="TetR_N"/>
    <property type="match status" value="1"/>
</dbReference>
<proteinExistence type="predicted"/>
<organism evidence="4 5">
    <name type="scientific">Leptospira ilyithenensis</name>
    <dbReference type="NCBI Taxonomy" id="2484901"/>
    <lineage>
        <taxon>Bacteria</taxon>
        <taxon>Pseudomonadati</taxon>
        <taxon>Spirochaetota</taxon>
        <taxon>Spirochaetia</taxon>
        <taxon>Leptospirales</taxon>
        <taxon>Leptospiraceae</taxon>
        <taxon>Leptospira</taxon>
    </lineage>
</organism>
<keyword evidence="1 2" id="KW-0238">DNA-binding</keyword>
<gene>
    <name evidence="4" type="ORF">EHS11_10720</name>
</gene>
<dbReference type="PROSITE" id="PS50977">
    <property type="entry name" value="HTH_TETR_2"/>
    <property type="match status" value="1"/>
</dbReference>
<dbReference type="InterPro" id="IPR050624">
    <property type="entry name" value="HTH-type_Tx_Regulator"/>
</dbReference>
<reference evidence="4" key="1">
    <citation type="journal article" date="2019" name="PLoS Negl. Trop. Dis.">
        <title>Revisiting the worldwide diversity of Leptospira species in the environment.</title>
        <authorList>
            <person name="Vincent A.T."/>
            <person name="Schiettekatte O."/>
            <person name="Bourhy P."/>
            <person name="Veyrier F.J."/>
            <person name="Picardeau M."/>
        </authorList>
    </citation>
    <scope>NUCLEOTIDE SEQUENCE [LARGE SCALE GENOMIC DNA]</scope>
    <source>
        <strain evidence="4">201400974</strain>
    </source>
</reference>
<dbReference type="EMBL" id="RQHV01000049">
    <property type="protein sequence ID" value="TGN10028.1"/>
    <property type="molecule type" value="Genomic_DNA"/>
</dbReference>
<dbReference type="OrthoDB" id="2356263at2"/>
<protein>
    <submittedName>
        <fullName evidence="4">TetR/AcrR family transcriptional regulator</fullName>
    </submittedName>
</protein>
<accession>A0A4R9LMV4</accession>
<evidence type="ECO:0000259" key="3">
    <source>
        <dbReference type="PROSITE" id="PS50977"/>
    </source>
</evidence>